<dbReference type="EMBL" id="REGN01008750">
    <property type="protein sequence ID" value="RNA02798.1"/>
    <property type="molecule type" value="Genomic_DNA"/>
</dbReference>
<gene>
    <name evidence="1" type="ORF">BpHYR1_001431</name>
</gene>
<name>A0A3M7PVT4_BRAPC</name>
<accession>A0A3M7PVT4</accession>
<dbReference type="AlphaFoldDB" id="A0A3M7PVT4"/>
<sequence>MSHTVFYFKPQNGQYYIILLFWQCKILVQKLEYNKNKRYRIQNYTMNKWSKNSTFRLSIFCPPPVLLHNPTQNNLKDCKKEKIISCFQRNVFHVKLVVYKKAVIKMTKKTIRGLLLVLKKEFKFSIA</sequence>
<reference evidence="1 2" key="1">
    <citation type="journal article" date="2018" name="Sci. Rep.">
        <title>Genomic signatures of local adaptation to the degree of environmental predictability in rotifers.</title>
        <authorList>
            <person name="Franch-Gras L."/>
            <person name="Hahn C."/>
            <person name="Garcia-Roger E.M."/>
            <person name="Carmona M.J."/>
            <person name="Serra M."/>
            <person name="Gomez A."/>
        </authorList>
    </citation>
    <scope>NUCLEOTIDE SEQUENCE [LARGE SCALE GENOMIC DNA]</scope>
    <source>
        <strain evidence="1">HYR1</strain>
    </source>
</reference>
<evidence type="ECO:0000313" key="1">
    <source>
        <dbReference type="EMBL" id="RNA02798.1"/>
    </source>
</evidence>
<protein>
    <submittedName>
        <fullName evidence="1">Uncharacterized protein</fullName>
    </submittedName>
</protein>
<comment type="caution">
    <text evidence="1">The sequence shown here is derived from an EMBL/GenBank/DDBJ whole genome shotgun (WGS) entry which is preliminary data.</text>
</comment>
<dbReference type="Proteomes" id="UP000276133">
    <property type="component" value="Unassembled WGS sequence"/>
</dbReference>
<proteinExistence type="predicted"/>
<keyword evidence="2" id="KW-1185">Reference proteome</keyword>
<organism evidence="1 2">
    <name type="scientific">Brachionus plicatilis</name>
    <name type="common">Marine rotifer</name>
    <name type="synonym">Brachionus muelleri</name>
    <dbReference type="NCBI Taxonomy" id="10195"/>
    <lineage>
        <taxon>Eukaryota</taxon>
        <taxon>Metazoa</taxon>
        <taxon>Spiralia</taxon>
        <taxon>Gnathifera</taxon>
        <taxon>Rotifera</taxon>
        <taxon>Eurotatoria</taxon>
        <taxon>Monogononta</taxon>
        <taxon>Pseudotrocha</taxon>
        <taxon>Ploima</taxon>
        <taxon>Brachionidae</taxon>
        <taxon>Brachionus</taxon>
    </lineage>
</organism>
<evidence type="ECO:0000313" key="2">
    <source>
        <dbReference type="Proteomes" id="UP000276133"/>
    </source>
</evidence>